<evidence type="ECO:0000259" key="2">
    <source>
        <dbReference type="PROSITE" id="PS51352"/>
    </source>
</evidence>
<dbReference type="InterPro" id="IPR000866">
    <property type="entry name" value="AhpC/TSA"/>
</dbReference>
<feature type="chain" id="PRO_5046044725" evidence="1">
    <location>
        <begin position="22"/>
        <end position="205"/>
    </location>
</feature>
<dbReference type="Proteomes" id="UP001595444">
    <property type="component" value="Unassembled WGS sequence"/>
</dbReference>
<keyword evidence="1" id="KW-0732">Signal</keyword>
<dbReference type="InterPro" id="IPR013766">
    <property type="entry name" value="Thioredoxin_domain"/>
</dbReference>
<sequence length="205" mass="22506">MLILFRRFLTTLFVVLCGTSAGNTNPVINTPAPPFVGLTSKETSVALSDFSGKYVVLEWTNNECPYVKKHYQSGNMQQIQRQLTDDSVVWISVISSANGMQGHVSGSEADKIASLNGSYADMIILDEDGTIGRLYNAKTTPELFLIDPEGFVRYMGAIDDKPSARPQSLENAHNYLIAAWNAVKEDKTIPDAVTKPYGCSVKYAE</sequence>
<dbReference type="SUPFAM" id="SSF52833">
    <property type="entry name" value="Thioredoxin-like"/>
    <property type="match status" value="1"/>
</dbReference>
<dbReference type="InterPro" id="IPR036249">
    <property type="entry name" value="Thioredoxin-like_sf"/>
</dbReference>
<protein>
    <submittedName>
        <fullName evidence="3">Redoxin domain-containing protein</fullName>
    </submittedName>
</protein>
<accession>A0ABV7D267</accession>
<dbReference type="Pfam" id="PF00578">
    <property type="entry name" value="AhpC-TSA"/>
    <property type="match status" value="1"/>
</dbReference>
<dbReference type="Gene3D" id="3.40.30.10">
    <property type="entry name" value="Glutaredoxin"/>
    <property type="match status" value="1"/>
</dbReference>
<reference evidence="4" key="1">
    <citation type="journal article" date="2019" name="Int. J. Syst. Evol. Microbiol.">
        <title>The Global Catalogue of Microorganisms (GCM) 10K type strain sequencing project: providing services to taxonomists for standard genome sequencing and annotation.</title>
        <authorList>
            <consortium name="The Broad Institute Genomics Platform"/>
            <consortium name="The Broad Institute Genome Sequencing Center for Infectious Disease"/>
            <person name="Wu L."/>
            <person name="Ma J."/>
        </authorList>
    </citation>
    <scope>NUCLEOTIDE SEQUENCE [LARGE SCALE GENOMIC DNA]</scope>
    <source>
        <strain evidence="4">KCTC 62164</strain>
    </source>
</reference>
<evidence type="ECO:0000256" key="1">
    <source>
        <dbReference type="SAM" id="SignalP"/>
    </source>
</evidence>
<keyword evidence="4" id="KW-1185">Reference proteome</keyword>
<feature type="signal peptide" evidence="1">
    <location>
        <begin position="1"/>
        <end position="21"/>
    </location>
</feature>
<dbReference type="PANTHER" id="PTHR43640:SF1">
    <property type="entry name" value="THIOREDOXIN-DEPENDENT PEROXIREDOXIN"/>
    <property type="match status" value="1"/>
</dbReference>
<dbReference type="RefSeq" id="WP_194212183.1">
    <property type="nucleotide sequence ID" value="NZ_CP061205.1"/>
</dbReference>
<feature type="domain" description="Thioredoxin" evidence="2">
    <location>
        <begin position="26"/>
        <end position="178"/>
    </location>
</feature>
<gene>
    <name evidence="3" type="ORF">ACFOKA_03740</name>
</gene>
<dbReference type="EMBL" id="JBHRSL010000002">
    <property type="protein sequence ID" value="MFC3051014.1"/>
    <property type="molecule type" value="Genomic_DNA"/>
</dbReference>
<evidence type="ECO:0000313" key="4">
    <source>
        <dbReference type="Proteomes" id="UP001595444"/>
    </source>
</evidence>
<name>A0ABV7D267_9PROT</name>
<dbReference type="PROSITE" id="PS51352">
    <property type="entry name" value="THIOREDOXIN_2"/>
    <property type="match status" value="1"/>
</dbReference>
<dbReference type="InterPro" id="IPR047262">
    <property type="entry name" value="PRX-like1"/>
</dbReference>
<organism evidence="3 4">
    <name type="scientific">Kordiimonas pumila</name>
    <dbReference type="NCBI Taxonomy" id="2161677"/>
    <lineage>
        <taxon>Bacteria</taxon>
        <taxon>Pseudomonadati</taxon>
        <taxon>Pseudomonadota</taxon>
        <taxon>Alphaproteobacteria</taxon>
        <taxon>Kordiimonadales</taxon>
        <taxon>Kordiimonadaceae</taxon>
        <taxon>Kordiimonas</taxon>
    </lineage>
</organism>
<evidence type="ECO:0000313" key="3">
    <source>
        <dbReference type="EMBL" id="MFC3051014.1"/>
    </source>
</evidence>
<dbReference type="PANTHER" id="PTHR43640">
    <property type="entry name" value="OS07G0260300 PROTEIN"/>
    <property type="match status" value="1"/>
</dbReference>
<comment type="caution">
    <text evidence="3">The sequence shown here is derived from an EMBL/GenBank/DDBJ whole genome shotgun (WGS) entry which is preliminary data.</text>
</comment>
<proteinExistence type="predicted"/>